<dbReference type="Proteomes" id="UP000499080">
    <property type="component" value="Unassembled WGS sequence"/>
</dbReference>
<gene>
    <name evidence="1" type="ORF">AVEN_207540_1</name>
</gene>
<comment type="caution">
    <text evidence="1">The sequence shown here is derived from an EMBL/GenBank/DDBJ whole genome shotgun (WGS) entry which is preliminary data.</text>
</comment>
<evidence type="ECO:0000313" key="1">
    <source>
        <dbReference type="EMBL" id="GBM87092.1"/>
    </source>
</evidence>
<name>A0A4Y2JCX4_ARAVE</name>
<reference evidence="1 2" key="1">
    <citation type="journal article" date="2019" name="Sci. Rep.">
        <title>Orb-weaving spider Araneus ventricosus genome elucidates the spidroin gene catalogue.</title>
        <authorList>
            <person name="Kono N."/>
            <person name="Nakamura H."/>
            <person name="Ohtoshi R."/>
            <person name="Moran D.A.P."/>
            <person name="Shinohara A."/>
            <person name="Yoshida Y."/>
            <person name="Fujiwara M."/>
            <person name="Mori M."/>
            <person name="Tomita M."/>
            <person name="Arakawa K."/>
        </authorList>
    </citation>
    <scope>NUCLEOTIDE SEQUENCE [LARGE SCALE GENOMIC DNA]</scope>
</reference>
<keyword evidence="2" id="KW-1185">Reference proteome</keyword>
<dbReference type="EMBL" id="BGPR01189463">
    <property type="protein sequence ID" value="GBM87092.1"/>
    <property type="molecule type" value="Genomic_DNA"/>
</dbReference>
<sequence length="100" mass="11176">MTLYPVTPFLSCRPGYMRNDRHNNSDTEVGVLTFFTGHGPTLPEGSTYHHMLGLSQTAPLFYSQEKRDPAYLSGDFSSMYSWCSLVGVAHNGKNSHMKIS</sequence>
<organism evidence="1 2">
    <name type="scientific">Araneus ventricosus</name>
    <name type="common">Orbweaver spider</name>
    <name type="synonym">Epeira ventricosa</name>
    <dbReference type="NCBI Taxonomy" id="182803"/>
    <lineage>
        <taxon>Eukaryota</taxon>
        <taxon>Metazoa</taxon>
        <taxon>Ecdysozoa</taxon>
        <taxon>Arthropoda</taxon>
        <taxon>Chelicerata</taxon>
        <taxon>Arachnida</taxon>
        <taxon>Araneae</taxon>
        <taxon>Araneomorphae</taxon>
        <taxon>Entelegynae</taxon>
        <taxon>Araneoidea</taxon>
        <taxon>Araneidae</taxon>
        <taxon>Araneus</taxon>
    </lineage>
</organism>
<accession>A0A4Y2JCX4</accession>
<evidence type="ECO:0000313" key="2">
    <source>
        <dbReference type="Proteomes" id="UP000499080"/>
    </source>
</evidence>
<dbReference type="AlphaFoldDB" id="A0A4Y2JCX4"/>
<protein>
    <submittedName>
        <fullName evidence="1">Uncharacterized protein</fullName>
    </submittedName>
</protein>
<proteinExistence type="predicted"/>